<accession>A0ABW2KRT9</accession>
<evidence type="ECO:0000313" key="2">
    <source>
        <dbReference type="Proteomes" id="UP001596456"/>
    </source>
</evidence>
<keyword evidence="2" id="KW-1185">Reference proteome</keyword>
<dbReference type="Proteomes" id="UP001596456">
    <property type="component" value="Unassembled WGS sequence"/>
</dbReference>
<dbReference type="EMBL" id="JBHTCM010000004">
    <property type="protein sequence ID" value="MFC7332093.1"/>
    <property type="molecule type" value="Genomic_DNA"/>
</dbReference>
<reference evidence="2" key="1">
    <citation type="journal article" date="2019" name="Int. J. Syst. Evol. Microbiol.">
        <title>The Global Catalogue of Microorganisms (GCM) 10K type strain sequencing project: providing services to taxonomists for standard genome sequencing and annotation.</title>
        <authorList>
            <consortium name="The Broad Institute Genomics Platform"/>
            <consortium name="The Broad Institute Genome Sequencing Center for Infectious Disease"/>
            <person name="Wu L."/>
            <person name="Ma J."/>
        </authorList>
    </citation>
    <scope>NUCLEOTIDE SEQUENCE [LARGE SCALE GENOMIC DNA]</scope>
    <source>
        <strain evidence="2">CGMCC 1.16275</strain>
    </source>
</reference>
<comment type="caution">
    <text evidence="1">The sequence shown here is derived from an EMBL/GenBank/DDBJ whole genome shotgun (WGS) entry which is preliminary data.</text>
</comment>
<evidence type="ECO:0000313" key="1">
    <source>
        <dbReference type="EMBL" id="MFC7332093.1"/>
    </source>
</evidence>
<name>A0ABW2KRT9_9PROT</name>
<proteinExistence type="predicted"/>
<protein>
    <submittedName>
        <fullName evidence="1">Uncharacterized protein</fullName>
    </submittedName>
</protein>
<dbReference type="RefSeq" id="WP_377356281.1">
    <property type="nucleotide sequence ID" value="NZ_JBHTCM010000004.1"/>
</dbReference>
<organism evidence="1 2">
    <name type="scientific">Rhodocista pekingensis</name>
    <dbReference type="NCBI Taxonomy" id="201185"/>
    <lineage>
        <taxon>Bacteria</taxon>
        <taxon>Pseudomonadati</taxon>
        <taxon>Pseudomonadota</taxon>
        <taxon>Alphaproteobacteria</taxon>
        <taxon>Rhodospirillales</taxon>
        <taxon>Azospirillaceae</taxon>
        <taxon>Rhodocista</taxon>
    </lineage>
</organism>
<sequence>MGDPLVDRELTVEEMLSDPIVRALMRRDGVHDDDVRRTLARVGGPRRGGGALGGE</sequence>
<gene>
    <name evidence="1" type="ORF">ACFQPS_02870</name>
</gene>